<proteinExistence type="predicted"/>
<evidence type="ECO:0000256" key="1">
    <source>
        <dbReference type="SAM" id="Phobius"/>
    </source>
</evidence>
<accession>A0A5C6VLE3</accession>
<dbReference type="AlphaFoldDB" id="A0A5C6VLE3"/>
<evidence type="ECO:0000313" key="3">
    <source>
        <dbReference type="Proteomes" id="UP000321363"/>
    </source>
</evidence>
<organism evidence="2 3">
    <name type="scientific">Metabacillus litoralis</name>
    <dbReference type="NCBI Taxonomy" id="152268"/>
    <lineage>
        <taxon>Bacteria</taxon>
        <taxon>Bacillati</taxon>
        <taxon>Bacillota</taxon>
        <taxon>Bacilli</taxon>
        <taxon>Bacillales</taxon>
        <taxon>Bacillaceae</taxon>
        <taxon>Metabacillus</taxon>
    </lineage>
</organism>
<dbReference type="EMBL" id="VOQF01000013">
    <property type="protein sequence ID" value="TXC86027.1"/>
    <property type="molecule type" value="Genomic_DNA"/>
</dbReference>
<name>A0A5C6VLE3_9BACI</name>
<sequence length="81" mass="9890">MGIFYILVDLFIGIVNNSFRLTWLYLIALSFNRGLQEWRYDRKHKEYILSWFRSAQLLLSLFLFTIYFNIKNVIQNKSVYI</sequence>
<dbReference type="RefSeq" id="WP_146950118.1">
    <property type="nucleotide sequence ID" value="NZ_VOQF01000013.1"/>
</dbReference>
<keyword evidence="1" id="KW-1133">Transmembrane helix</keyword>
<keyword evidence="1" id="KW-0472">Membrane</keyword>
<gene>
    <name evidence="2" type="ORF">FS935_18420</name>
</gene>
<dbReference type="InterPro" id="IPR025441">
    <property type="entry name" value="DUF4181"/>
</dbReference>
<protein>
    <submittedName>
        <fullName evidence="2">DUF4181 domain-containing protein</fullName>
    </submittedName>
</protein>
<feature type="transmembrane region" description="Helical" evidence="1">
    <location>
        <begin position="6"/>
        <end position="27"/>
    </location>
</feature>
<feature type="transmembrane region" description="Helical" evidence="1">
    <location>
        <begin position="48"/>
        <end position="70"/>
    </location>
</feature>
<comment type="caution">
    <text evidence="2">The sequence shown here is derived from an EMBL/GenBank/DDBJ whole genome shotgun (WGS) entry which is preliminary data.</text>
</comment>
<dbReference type="OrthoDB" id="2455559at2"/>
<dbReference type="Pfam" id="PF13789">
    <property type="entry name" value="DUF4181"/>
    <property type="match status" value="1"/>
</dbReference>
<keyword evidence="3" id="KW-1185">Reference proteome</keyword>
<dbReference type="Proteomes" id="UP000321363">
    <property type="component" value="Unassembled WGS sequence"/>
</dbReference>
<keyword evidence="1" id="KW-0812">Transmembrane</keyword>
<evidence type="ECO:0000313" key="2">
    <source>
        <dbReference type="EMBL" id="TXC86027.1"/>
    </source>
</evidence>
<reference evidence="2 3" key="1">
    <citation type="journal article" date="2005" name="Int. J. Syst. Evol. Microbiol.">
        <title>Bacillus litoralis sp. nov., isolated from a tidal flat of the Yellow Sea in Korea.</title>
        <authorList>
            <person name="Yoon J.H."/>
            <person name="Oh T.K."/>
        </authorList>
    </citation>
    <scope>NUCLEOTIDE SEQUENCE [LARGE SCALE GENOMIC DNA]</scope>
    <source>
        <strain evidence="2 3">SW-211</strain>
    </source>
</reference>